<dbReference type="Proteomes" id="UP000272010">
    <property type="component" value="Plasmid pYEE1"/>
</dbReference>
<geneLocation type="plasmid" evidence="2">
    <name>pyee1</name>
</geneLocation>
<dbReference type="AlphaFoldDB" id="A0A386UT00"/>
<proteinExistence type="predicted"/>
<name>A0A386UT00_9RHOB</name>
<protein>
    <submittedName>
        <fullName evidence="1">Mobile element-associated protein</fullName>
    </submittedName>
</protein>
<sequence length="46" mass="4778">MRAEITPGQTSDCLGFDLVMANNRPRPSVLLADRGYGAESAGATAP</sequence>
<reference evidence="2" key="1">
    <citation type="submission" date="2018-07" db="EMBL/GenBank/DDBJ databases">
        <title>Genome Structure of the Opportunistic Pathogen Paracoccus yeei (Alphaproteobacteria) and Identification of Putative Virulence Factors.</title>
        <authorList>
            <person name="Lasek R."/>
            <person name="Szuplewska M."/>
            <person name="Mitura M."/>
            <person name="Decewicz P."/>
            <person name="Chmielowska C."/>
            <person name="Pawlot A."/>
            <person name="Sentkowska D."/>
            <person name="Czarnecki J."/>
            <person name="Bartosik D."/>
        </authorList>
    </citation>
    <scope>NUCLEOTIDE SEQUENCE [LARGE SCALE GENOMIC DNA]</scope>
    <source>
        <strain evidence="2">CCUG 32053</strain>
        <plasmid evidence="2">pyee1</plasmid>
    </source>
</reference>
<evidence type="ECO:0000313" key="1">
    <source>
        <dbReference type="EMBL" id="AYF03498.1"/>
    </source>
</evidence>
<evidence type="ECO:0000313" key="2">
    <source>
        <dbReference type="Proteomes" id="UP000272010"/>
    </source>
</evidence>
<gene>
    <name evidence="1" type="ORF">PY32053_03958</name>
</gene>
<keyword evidence="1" id="KW-0614">Plasmid</keyword>
<accession>A0A386UT00</accession>
<dbReference type="EMBL" id="CP031079">
    <property type="protein sequence ID" value="AYF03498.1"/>
    <property type="molecule type" value="Genomic_DNA"/>
</dbReference>
<organism evidence="1 2">
    <name type="scientific">Paracoccus yeei</name>
    <dbReference type="NCBI Taxonomy" id="147645"/>
    <lineage>
        <taxon>Bacteria</taxon>
        <taxon>Pseudomonadati</taxon>
        <taxon>Pseudomonadota</taxon>
        <taxon>Alphaproteobacteria</taxon>
        <taxon>Rhodobacterales</taxon>
        <taxon>Paracoccaceae</taxon>
        <taxon>Paracoccus</taxon>
    </lineage>
</organism>